<dbReference type="EMBL" id="JAPEVG010000738">
    <property type="protein sequence ID" value="KAJ8455787.1"/>
    <property type="molecule type" value="Genomic_DNA"/>
</dbReference>
<feature type="region of interest" description="Disordered" evidence="1">
    <location>
        <begin position="82"/>
        <end position="152"/>
    </location>
</feature>
<organism evidence="2 3">
    <name type="scientific">Trametes cubensis</name>
    <dbReference type="NCBI Taxonomy" id="1111947"/>
    <lineage>
        <taxon>Eukaryota</taxon>
        <taxon>Fungi</taxon>
        <taxon>Dikarya</taxon>
        <taxon>Basidiomycota</taxon>
        <taxon>Agaricomycotina</taxon>
        <taxon>Agaricomycetes</taxon>
        <taxon>Polyporales</taxon>
        <taxon>Polyporaceae</taxon>
        <taxon>Trametes</taxon>
    </lineage>
</organism>
<accession>A0AAD7TFW4</accession>
<evidence type="ECO:0000313" key="2">
    <source>
        <dbReference type="EMBL" id="KAJ8455787.1"/>
    </source>
</evidence>
<proteinExistence type="predicted"/>
<name>A0AAD7TFW4_9APHY</name>
<comment type="caution">
    <text evidence="2">The sequence shown here is derived from an EMBL/GenBank/DDBJ whole genome shotgun (WGS) entry which is preliminary data.</text>
</comment>
<evidence type="ECO:0000313" key="3">
    <source>
        <dbReference type="Proteomes" id="UP001215151"/>
    </source>
</evidence>
<feature type="compositionally biased region" description="Acidic residues" evidence="1">
    <location>
        <begin position="86"/>
        <end position="96"/>
    </location>
</feature>
<gene>
    <name evidence="2" type="ORF">ONZ51_g12341</name>
</gene>
<reference evidence="2" key="1">
    <citation type="submission" date="2022-11" db="EMBL/GenBank/DDBJ databases">
        <title>Genome Sequence of Cubamyces cubensis.</title>
        <authorList>
            <person name="Buettner E."/>
        </authorList>
    </citation>
    <scope>NUCLEOTIDE SEQUENCE</scope>
    <source>
        <strain evidence="2">MPL-01</strain>
    </source>
</reference>
<keyword evidence="3" id="KW-1185">Reference proteome</keyword>
<dbReference type="Proteomes" id="UP001215151">
    <property type="component" value="Unassembled WGS sequence"/>
</dbReference>
<dbReference type="AlphaFoldDB" id="A0AAD7TFW4"/>
<protein>
    <submittedName>
        <fullName evidence="2">Uncharacterized protein</fullName>
    </submittedName>
</protein>
<feature type="compositionally biased region" description="Pro residues" evidence="1">
    <location>
        <begin position="127"/>
        <end position="147"/>
    </location>
</feature>
<sequence length="393" mass="42698">MNITRQTSQALNCIAWVLGPLRKVSFSHLAVSTLQPTRRQTRSGAAYSPWVQDWAPLPLYAPDDFELAAHVQAAVEAESAQLDDALSGDDIDDLPIEDPSIIQGAPDTALPSGSTEGAADDASTSNPLPPAPFLNPSPAPPPDPLPIPSAHSPPIVNAAVATIPTPATPNIAASKKQLHSRKHFKERRKAARMRHHNEVHGETPSNSPIKSVALKRRSAALALKLSIRAEEDVLSAMAGDGAATQTEDAAPIETDFSLNMGDVPVARTAFVGKRLEPDEDGRHLWSRDRLIQEEGFQLVEWDGIQCRPVLDRQDRIFAVLGGRPRRSWDAVNTSMQHILEQCRTAYSAKPEQVSHRRGEFTAVSVGVSYGGGQKVRLQLACFWLYASDTPRPL</sequence>
<evidence type="ECO:0000256" key="1">
    <source>
        <dbReference type="SAM" id="MobiDB-lite"/>
    </source>
</evidence>